<sequence>MSLPWAFICPSSRGIGHALTRHLLRSTTIPILATTRGDASATKSSLLADLPGDHQLARRLTVVPCDVTDEPSIEAAARRAAELFPPKTHHLHLACAVPGILHAEKSPRQIGEAGSLESFRVNAVGPLLLIKHFSELLPRRATQMRLQEKGKEEEGEAAAGLPPHAVWLSMSARVGSTTDNKLGGWYSYRASKSAVMSLTKTFDNFLQTRNGDKAVAVAYHPGTVRTDFSREYWDGVEEGKLFSPEYAAERMASVLSGLELGQRGRCWDWKNEEVPP</sequence>
<dbReference type="Gene3D" id="3.40.50.720">
    <property type="entry name" value="NAD(P)-binding Rossmann-like Domain"/>
    <property type="match status" value="1"/>
</dbReference>
<keyword evidence="3" id="KW-1185">Reference proteome</keyword>
<dbReference type="PANTHER" id="PTHR43544:SF12">
    <property type="entry name" value="NAD(P)-BINDING ROSSMANN-FOLD SUPERFAMILY PROTEIN"/>
    <property type="match status" value="1"/>
</dbReference>
<comment type="similarity">
    <text evidence="1">Belongs to the short-chain dehydrogenases/reductases (SDR) family.</text>
</comment>
<dbReference type="InterPro" id="IPR036291">
    <property type="entry name" value="NAD(P)-bd_dom_sf"/>
</dbReference>
<dbReference type="AlphaFoldDB" id="A0AA35MBP7"/>
<evidence type="ECO:0000313" key="2">
    <source>
        <dbReference type="EMBL" id="CAI6094048.1"/>
    </source>
</evidence>
<gene>
    <name evidence="2" type="ORF">CCHLO57077_00001124</name>
</gene>
<organism evidence="2 3">
    <name type="scientific">Clonostachys chloroleuca</name>
    <dbReference type="NCBI Taxonomy" id="1926264"/>
    <lineage>
        <taxon>Eukaryota</taxon>
        <taxon>Fungi</taxon>
        <taxon>Dikarya</taxon>
        <taxon>Ascomycota</taxon>
        <taxon>Pezizomycotina</taxon>
        <taxon>Sordariomycetes</taxon>
        <taxon>Hypocreomycetidae</taxon>
        <taxon>Hypocreales</taxon>
        <taxon>Bionectriaceae</taxon>
        <taxon>Clonostachys</taxon>
    </lineage>
</organism>
<dbReference type="InterPro" id="IPR051468">
    <property type="entry name" value="Fungal_SecMetab_SDRs"/>
</dbReference>
<accession>A0AA35MBP7</accession>
<proteinExistence type="inferred from homology"/>
<protein>
    <submittedName>
        <fullName evidence="2">Uncharacterized protein</fullName>
    </submittedName>
</protein>
<dbReference type="Proteomes" id="UP001160390">
    <property type="component" value="Unassembled WGS sequence"/>
</dbReference>
<dbReference type="SUPFAM" id="SSF51735">
    <property type="entry name" value="NAD(P)-binding Rossmann-fold domains"/>
    <property type="match status" value="1"/>
</dbReference>
<comment type="caution">
    <text evidence="2">The sequence shown here is derived from an EMBL/GenBank/DDBJ whole genome shotgun (WGS) entry which is preliminary data.</text>
</comment>
<name>A0AA35MBP7_9HYPO</name>
<dbReference type="PANTHER" id="PTHR43544">
    <property type="entry name" value="SHORT-CHAIN DEHYDROGENASE/REDUCTASE"/>
    <property type="match status" value="1"/>
</dbReference>
<dbReference type="GO" id="GO:0016491">
    <property type="term" value="F:oxidoreductase activity"/>
    <property type="evidence" value="ECO:0007669"/>
    <property type="project" value="TreeGrafter"/>
</dbReference>
<dbReference type="GO" id="GO:0005737">
    <property type="term" value="C:cytoplasm"/>
    <property type="evidence" value="ECO:0007669"/>
    <property type="project" value="TreeGrafter"/>
</dbReference>
<dbReference type="EMBL" id="CABFNP030001245">
    <property type="protein sequence ID" value="CAI6094048.1"/>
    <property type="molecule type" value="Genomic_DNA"/>
</dbReference>
<evidence type="ECO:0000313" key="3">
    <source>
        <dbReference type="Proteomes" id="UP001160390"/>
    </source>
</evidence>
<reference evidence="2" key="1">
    <citation type="submission" date="2023-01" db="EMBL/GenBank/DDBJ databases">
        <authorList>
            <person name="Piombo E."/>
        </authorList>
    </citation>
    <scope>NUCLEOTIDE SEQUENCE</scope>
</reference>
<evidence type="ECO:0000256" key="1">
    <source>
        <dbReference type="ARBA" id="ARBA00006484"/>
    </source>
</evidence>